<dbReference type="GO" id="GO:0005730">
    <property type="term" value="C:nucleolus"/>
    <property type="evidence" value="ECO:0007669"/>
    <property type="project" value="UniProtKB-SubCell"/>
</dbReference>
<protein>
    <recommendedName>
        <fullName evidence="8">Exosome complex component CSL4</fullName>
    </recommendedName>
</protein>
<accession>A0A2C9JXP4</accession>
<evidence type="ECO:0000259" key="4">
    <source>
        <dbReference type="Pfam" id="PF10447"/>
    </source>
</evidence>
<reference evidence="6" key="1">
    <citation type="submission" date="2020-05" db="UniProtKB">
        <authorList>
            <consortium name="EnsemblMetazoa"/>
        </authorList>
    </citation>
    <scope>IDENTIFICATION</scope>
    <source>
        <strain evidence="6">BB02</strain>
    </source>
</reference>
<proteinExistence type="predicted"/>
<dbReference type="Gene3D" id="2.40.50.140">
    <property type="entry name" value="Nucleic acid-binding proteins"/>
    <property type="match status" value="1"/>
</dbReference>
<keyword evidence="2" id="KW-0963">Cytoplasm</keyword>
<evidence type="ECO:0000256" key="3">
    <source>
        <dbReference type="ARBA" id="ARBA00022835"/>
    </source>
</evidence>
<evidence type="ECO:0000259" key="5">
    <source>
        <dbReference type="Pfam" id="PF14382"/>
    </source>
</evidence>
<dbReference type="VEuPathDB" id="VectorBase:BGLAX_033974"/>
<dbReference type="FunFam" id="2.40.50.140:FF:000198">
    <property type="entry name" value="Exosome complex component CSL4"/>
    <property type="match status" value="1"/>
</dbReference>
<dbReference type="EnsemblMetazoa" id="BGLB009712-RB">
    <property type="protein sequence ID" value="BGLB009712-PB"/>
    <property type="gene ID" value="BGLB009712"/>
</dbReference>
<dbReference type="InterPro" id="IPR012340">
    <property type="entry name" value="NA-bd_OB-fold"/>
</dbReference>
<gene>
    <name evidence="6" type="primary">106072161</name>
</gene>
<comment type="subcellular location">
    <subcellularLocation>
        <location evidence="1">Nucleus</location>
        <location evidence="1">Nucleolus</location>
    </subcellularLocation>
</comment>
<dbReference type="PANTHER" id="PTHR12686">
    <property type="entry name" value="3'-5' EXORIBONUCLEASE CSL4-RELATED"/>
    <property type="match status" value="1"/>
</dbReference>
<dbReference type="SUPFAM" id="SSF50249">
    <property type="entry name" value="Nucleic acid-binding proteins"/>
    <property type="match status" value="1"/>
</dbReference>
<dbReference type="AlphaFoldDB" id="A0A2C9JXP4"/>
<evidence type="ECO:0000313" key="7">
    <source>
        <dbReference type="Proteomes" id="UP000076420"/>
    </source>
</evidence>
<evidence type="ECO:0008006" key="8">
    <source>
        <dbReference type="Google" id="ProtNLM"/>
    </source>
</evidence>
<dbReference type="RefSeq" id="XP_013087934.2">
    <property type="nucleotide sequence ID" value="XM_013232480.2"/>
</dbReference>
<dbReference type="Gene3D" id="2.40.50.100">
    <property type="match status" value="1"/>
</dbReference>
<dbReference type="InterPro" id="IPR039771">
    <property type="entry name" value="Csl4"/>
</dbReference>
<dbReference type="Proteomes" id="UP000076420">
    <property type="component" value="Unassembled WGS sequence"/>
</dbReference>
<organism evidence="6 7">
    <name type="scientific">Biomphalaria glabrata</name>
    <name type="common">Bloodfluke planorb</name>
    <name type="synonym">Freshwater snail</name>
    <dbReference type="NCBI Taxonomy" id="6526"/>
    <lineage>
        <taxon>Eukaryota</taxon>
        <taxon>Metazoa</taxon>
        <taxon>Spiralia</taxon>
        <taxon>Lophotrochozoa</taxon>
        <taxon>Mollusca</taxon>
        <taxon>Gastropoda</taxon>
        <taxon>Heterobranchia</taxon>
        <taxon>Euthyneura</taxon>
        <taxon>Panpulmonata</taxon>
        <taxon>Hygrophila</taxon>
        <taxon>Lymnaeoidea</taxon>
        <taxon>Planorbidae</taxon>
        <taxon>Biomphalaria</taxon>
    </lineage>
</organism>
<dbReference type="Pfam" id="PF14382">
    <property type="entry name" value="ECR1_N"/>
    <property type="match status" value="1"/>
</dbReference>
<dbReference type="KEGG" id="bgt:106072161"/>
<feature type="domain" description="Exosome complex component N-terminal" evidence="5">
    <location>
        <begin position="6"/>
        <end position="41"/>
    </location>
</feature>
<dbReference type="Pfam" id="PF10447">
    <property type="entry name" value="EXOSC1"/>
    <property type="match status" value="1"/>
</dbReference>
<dbReference type="VEuPathDB" id="VectorBase:BGLB009712"/>
<dbReference type="STRING" id="6526.A0A2C9JXP4"/>
<keyword evidence="3" id="KW-0271">Exosome</keyword>
<dbReference type="GO" id="GO:0003723">
    <property type="term" value="F:RNA binding"/>
    <property type="evidence" value="ECO:0007669"/>
    <property type="project" value="InterPro"/>
</dbReference>
<dbReference type="GO" id="GO:0006396">
    <property type="term" value="P:RNA processing"/>
    <property type="evidence" value="ECO:0007669"/>
    <property type="project" value="InterPro"/>
</dbReference>
<dbReference type="OrthoDB" id="440760at2759"/>
<dbReference type="InterPro" id="IPR019495">
    <property type="entry name" value="EXOSC1_C"/>
</dbReference>
<feature type="domain" description="Exosome complex component CSL4 C-terminal" evidence="4">
    <location>
        <begin position="99"/>
        <end position="136"/>
    </location>
</feature>
<evidence type="ECO:0000313" key="6">
    <source>
        <dbReference type="EnsemblMetazoa" id="BGLB009712-PB"/>
    </source>
</evidence>
<evidence type="ECO:0000256" key="1">
    <source>
        <dbReference type="ARBA" id="ARBA00004604"/>
    </source>
</evidence>
<evidence type="ECO:0000256" key="2">
    <source>
        <dbReference type="ARBA" id="ARBA00022490"/>
    </source>
</evidence>
<name>A0A2C9JXP4_BIOGL</name>
<dbReference type="PANTHER" id="PTHR12686:SF8">
    <property type="entry name" value="EXOSOME COMPLEX COMPONENT CSL4"/>
    <property type="match status" value="1"/>
</dbReference>
<dbReference type="SUPFAM" id="SSF110324">
    <property type="entry name" value="Ribosomal L27 protein-like"/>
    <property type="match status" value="1"/>
</dbReference>
<dbReference type="CDD" id="cd05791">
    <property type="entry name" value="S1_CSL4"/>
    <property type="match status" value="1"/>
</dbReference>
<dbReference type="InterPro" id="IPR025721">
    <property type="entry name" value="Exosome_cplx_N_dom"/>
</dbReference>
<dbReference type="GO" id="GO:0000176">
    <property type="term" value="C:nuclear exosome (RNase complex)"/>
    <property type="evidence" value="ECO:0007669"/>
    <property type="project" value="TreeGrafter"/>
</dbReference>
<dbReference type="GO" id="GO:0005737">
    <property type="term" value="C:cytoplasm"/>
    <property type="evidence" value="ECO:0007669"/>
    <property type="project" value="TreeGrafter"/>
</dbReference>
<sequence length="200" mass="22745">MEASRICVPGQRLCRVDDMHVPGNGTYASDGFIYSSILGYWNERVNSESKEKVIDVLNSYAQTVIPFIDAIVTARVTNINPRYCKCEILTVGDKPLSDFYRGLIKKEDVRTTEKDRVELYKCFRPGDIIIARVISLGDAQSYILSTAENELGVIIGMSQDGIKMVPTSWCKMQCPKTLNEEFRKVAKVQKEYIRIAEHFF</sequence>